<sequence length="119" mass="13109">MRYPPIYCALAARLSASAWAEAPAAMDGRLVDEHKMTLYVFDKDTAGKSACEAACTAKWPPAYAGSYDKASGDWSFVTRGDGKRQWAYKGRPLYRWSMDTRPGEAKGDGINGVWHTAKP</sequence>
<keyword evidence="1" id="KW-0732">Signal</keyword>
<dbReference type="Proteomes" id="UP000290682">
    <property type="component" value="Unassembled WGS sequence"/>
</dbReference>
<dbReference type="PANTHER" id="PTHR39335">
    <property type="entry name" value="BLL4220 PROTEIN"/>
    <property type="match status" value="1"/>
</dbReference>
<evidence type="ECO:0000313" key="3">
    <source>
        <dbReference type="Proteomes" id="UP000290682"/>
    </source>
</evidence>
<accession>A0ABY0FAW3</accession>
<dbReference type="RefSeq" id="WP_129213565.1">
    <property type="nucleotide sequence ID" value="NZ_REGR01000014.1"/>
</dbReference>
<feature type="chain" id="PRO_5045463534" description="Lipoprotein" evidence="1">
    <location>
        <begin position="21"/>
        <end position="119"/>
    </location>
</feature>
<evidence type="ECO:0008006" key="4">
    <source>
        <dbReference type="Google" id="ProtNLM"/>
    </source>
</evidence>
<dbReference type="PANTHER" id="PTHR39335:SF1">
    <property type="entry name" value="BLL4220 PROTEIN"/>
    <property type="match status" value="1"/>
</dbReference>
<keyword evidence="3" id="KW-1185">Reference proteome</keyword>
<proteinExistence type="predicted"/>
<dbReference type="InterPro" id="IPR005297">
    <property type="entry name" value="Lipoprotein_repeat"/>
</dbReference>
<evidence type="ECO:0000313" key="2">
    <source>
        <dbReference type="EMBL" id="RXZ42776.1"/>
    </source>
</evidence>
<comment type="caution">
    <text evidence="2">The sequence shown here is derived from an EMBL/GenBank/DDBJ whole genome shotgun (WGS) entry which is preliminary data.</text>
</comment>
<dbReference type="Pfam" id="PF03640">
    <property type="entry name" value="Lipoprotein_15"/>
    <property type="match status" value="2"/>
</dbReference>
<name>A0ABY0FAW3_9NEIS</name>
<feature type="signal peptide" evidence="1">
    <location>
        <begin position="1"/>
        <end position="20"/>
    </location>
</feature>
<gene>
    <name evidence="2" type="ORF">EBB06_12870</name>
</gene>
<dbReference type="EMBL" id="REGR01000014">
    <property type="protein sequence ID" value="RXZ42776.1"/>
    <property type="molecule type" value="Genomic_DNA"/>
</dbReference>
<evidence type="ECO:0000256" key="1">
    <source>
        <dbReference type="SAM" id="SignalP"/>
    </source>
</evidence>
<reference evidence="2 3" key="1">
    <citation type="submission" date="2018-10" db="EMBL/GenBank/DDBJ databases">
        <title>Draft genome of Fastidiocella sp. strain 375T, a bacterium isolated from a karstic cave dripping water.</title>
        <authorList>
            <person name="Coelho C."/>
            <person name="Verissimo A."/>
            <person name="Tiago I."/>
        </authorList>
    </citation>
    <scope>NUCLEOTIDE SEQUENCE [LARGE SCALE GENOMIC DNA]</scope>
    <source>
        <strain evidence="2 3">CAVE-375</strain>
    </source>
</reference>
<organism evidence="2 3">
    <name type="scientific">Crenobacter cavernae</name>
    <dbReference type="NCBI Taxonomy" id="2290923"/>
    <lineage>
        <taxon>Bacteria</taxon>
        <taxon>Pseudomonadati</taxon>
        <taxon>Pseudomonadota</taxon>
        <taxon>Betaproteobacteria</taxon>
        <taxon>Neisseriales</taxon>
        <taxon>Neisseriaceae</taxon>
        <taxon>Crenobacter</taxon>
    </lineage>
</organism>
<dbReference type="InterPro" id="IPR014558">
    <property type="entry name" value="UCP029720"/>
</dbReference>
<dbReference type="PIRSF" id="PIRSF029720">
    <property type="entry name" value="UCP029720"/>
    <property type="match status" value="1"/>
</dbReference>
<protein>
    <recommendedName>
        <fullName evidence="4">Lipoprotein</fullName>
    </recommendedName>
</protein>